<dbReference type="InParanoid" id="E2ARQ3"/>
<reference evidence="1 2" key="1">
    <citation type="journal article" date="2010" name="Science">
        <title>Genomic comparison of the ants Camponotus floridanus and Harpegnathos saltator.</title>
        <authorList>
            <person name="Bonasio R."/>
            <person name="Zhang G."/>
            <person name="Ye C."/>
            <person name="Mutti N.S."/>
            <person name="Fang X."/>
            <person name="Qin N."/>
            <person name="Donahue G."/>
            <person name="Yang P."/>
            <person name="Li Q."/>
            <person name="Li C."/>
            <person name="Zhang P."/>
            <person name="Huang Z."/>
            <person name="Berger S.L."/>
            <person name="Reinberg D."/>
            <person name="Wang J."/>
            <person name="Liebig J."/>
        </authorList>
    </citation>
    <scope>NUCLEOTIDE SEQUENCE [LARGE SCALE GENOMIC DNA]</scope>
    <source>
        <strain evidence="2">C129</strain>
    </source>
</reference>
<dbReference type="AlphaFoldDB" id="E2ARQ3"/>
<dbReference type="PANTHER" id="PTHR47326">
    <property type="entry name" value="TRANSPOSABLE ELEMENT TC3 TRANSPOSASE-LIKE PROTEIN"/>
    <property type="match status" value="1"/>
</dbReference>
<dbReference type="InterPro" id="IPR036397">
    <property type="entry name" value="RNaseH_sf"/>
</dbReference>
<keyword evidence="2" id="KW-1185">Reference proteome</keyword>
<accession>E2ARQ3</accession>
<feature type="non-terminal residue" evidence="1">
    <location>
        <position position="1"/>
    </location>
</feature>
<dbReference type="Proteomes" id="UP000000311">
    <property type="component" value="Unassembled WGS sequence"/>
</dbReference>
<gene>
    <name evidence="1" type="ORF">EAG_08086</name>
</gene>
<organism evidence="2">
    <name type="scientific">Camponotus floridanus</name>
    <name type="common">Florida carpenter ant</name>
    <dbReference type="NCBI Taxonomy" id="104421"/>
    <lineage>
        <taxon>Eukaryota</taxon>
        <taxon>Metazoa</taxon>
        <taxon>Ecdysozoa</taxon>
        <taxon>Arthropoda</taxon>
        <taxon>Hexapoda</taxon>
        <taxon>Insecta</taxon>
        <taxon>Pterygota</taxon>
        <taxon>Neoptera</taxon>
        <taxon>Endopterygota</taxon>
        <taxon>Hymenoptera</taxon>
        <taxon>Apocrita</taxon>
        <taxon>Aculeata</taxon>
        <taxon>Formicoidea</taxon>
        <taxon>Formicidae</taxon>
        <taxon>Formicinae</taxon>
        <taxon>Camponotus</taxon>
    </lineage>
</organism>
<protein>
    <recommendedName>
        <fullName evidence="3">Histone-lysine N-methyltransferase SETMAR</fullName>
    </recommendedName>
</protein>
<dbReference type="EMBL" id="GL442164">
    <property type="protein sequence ID" value="EFN63884.1"/>
    <property type="molecule type" value="Genomic_DNA"/>
</dbReference>
<dbReference type="Gene3D" id="3.30.420.10">
    <property type="entry name" value="Ribonuclease H-like superfamily/Ribonuclease H"/>
    <property type="match status" value="1"/>
</dbReference>
<dbReference type="PANTHER" id="PTHR47326:SF1">
    <property type="entry name" value="HTH PSQ-TYPE DOMAIN-CONTAINING PROTEIN"/>
    <property type="match status" value="1"/>
</dbReference>
<sequence>KILKYNLLYPYHIQRVQALLPNDFHVRIAFCQWFLQTLVQIPQLLSLILFTDEASFSRNAIRNFHNNHVWAEENPHEVCEDRFQHQFSLNVWIGIVGDWLIGPIFLPERLTGTVYRNFLEESLPEL</sequence>
<dbReference type="GO" id="GO:0003676">
    <property type="term" value="F:nucleic acid binding"/>
    <property type="evidence" value="ECO:0007669"/>
    <property type="project" value="InterPro"/>
</dbReference>
<feature type="non-terminal residue" evidence="1">
    <location>
        <position position="126"/>
    </location>
</feature>
<evidence type="ECO:0000313" key="2">
    <source>
        <dbReference type="Proteomes" id="UP000000311"/>
    </source>
</evidence>
<evidence type="ECO:0000313" key="1">
    <source>
        <dbReference type="EMBL" id="EFN63884.1"/>
    </source>
</evidence>
<dbReference type="OrthoDB" id="7699088at2759"/>
<name>E2ARQ3_CAMFO</name>
<dbReference type="OMA" id="LIARKWN"/>
<evidence type="ECO:0008006" key="3">
    <source>
        <dbReference type="Google" id="ProtNLM"/>
    </source>
</evidence>
<proteinExistence type="predicted"/>